<protein>
    <submittedName>
        <fullName evidence="3">Transcriptional regulator, contains XRE-family HTH domain</fullName>
    </submittedName>
</protein>
<dbReference type="Gene3D" id="1.10.260.40">
    <property type="entry name" value="lambda repressor-like DNA-binding domains"/>
    <property type="match status" value="1"/>
</dbReference>
<evidence type="ECO:0000256" key="1">
    <source>
        <dbReference type="ARBA" id="ARBA00023125"/>
    </source>
</evidence>
<dbReference type="PROSITE" id="PS50943">
    <property type="entry name" value="HTH_CROC1"/>
    <property type="match status" value="1"/>
</dbReference>
<dbReference type="CDD" id="cd00093">
    <property type="entry name" value="HTH_XRE"/>
    <property type="match status" value="1"/>
</dbReference>
<keyword evidence="4" id="KW-1185">Reference proteome</keyword>
<dbReference type="InterPro" id="IPR050807">
    <property type="entry name" value="TransReg_Diox_bact_type"/>
</dbReference>
<name>A0A1M7KEF1_9FIRM</name>
<reference evidence="3 4" key="1">
    <citation type="submission" date="2016-11" db="EMBL/GenBank/DDBJ databases">
        <authorList>
            <person name="Jaros S."/>
            <person name="Januszkiewicz K."/>
            <person name="Wedrychowicz H."/>
        </authorList>
    </citation>
    <scope>NUCLEOTIDE SEQUENCE [LARGE SCALE GENOMIC DNA]</scope>
    <source>
        <strain evidence="3 4">DSM 15930</strain>
    </source>
</reference>
<organism evidence="3 4">
    <name type="scientific">Anaerosporobacter mobilis DSM 15930</name>
    <dbReference type="NCBI Taxonomy" id="1120996"/>
    <lineage>
        <taxon>Bacteria</taxon>
        <taxon>Bacillati</taxon>
        <taxon>Bacillota</taxon>
        <taxon>Clostridia</taxon>
        <taxon>Lachnospirales</taxon>
        <taxon>Lachnospiraceae</taxon>
        <taxon>Anaerosporobacter</taxon>
    </lineage>
</organism>
<feature type="domain" description="HTH cro/C1-type" evidence="2">
    <location>
        <begin position="13"/>
        <end position="67"/>
    </location>
</feature>
<dbReference type="OrthoDB" id="371153at2"/>
<gene>
    <name evidence="3" type="ORF">SAMN02746066_02702</name>
</gene>
<dbReference type="InterPro" id="IPR001387">
    <property type="entry name" value="Cro/C1-type_HTH"/>
</dbReference>
<sequence>MKKDLDIQMGQRVRIKREEQKLSREKLAECIDVSPQFLAQIELGRRGMSSATLYKLCNALSTSADYIVLGREGANDLTVLTKMLSNLEPQYLPYVEDIIKNFILAVNKKNP</sequence>
<evidence type="ECO:0000313" key="4">
    <source>
        <dbReference type="Proteomes" id="UP000184038"/>
    </source>
</evidence>
<dbReference type="PANTHER" id="PTHR46797">
    <property type="entry name" value="HTH-TYPE TRANSCRIPTIONAL REGULATOR"/>
    <property type="match status" value="1"/>
</dbReference>
<dbReference type="AlphaFoldDB" id="A0A1M7KEF1"/>
<evidence type="ECO:0000259" key="2">
    <source>
        <dbReference type="PROSITE" id="PS50943"/>
    </source>
</evidence>
<accession>A0A1M7KEF1</accession>
<dbReference type="EMBL" id="FRCP01000013">
    <property type="protein sequence ID" value="SHM63578.1"/>
    <property type="molecule type" value="Genomic_DNA"/>
</dbReference>
<dbReference type="GO" id="GO:0005829">
    <property type="term" value="C:cytosol"/>
    <property type="evidence" value="ECO:0007669"/>
    <property type="project" value="TreeGrafter"/>
</dbReference>
<keyword evidence="1" id="KW-0238">DNA-binding</keyword>
<dbReference type="SMART" id="SM00530">
    <property type="entry name" value="HTH_XRE"/>
    <property type="match status" value="1"/>
</dbReference>
<dbReference type="GO" id="GO:0003677">
    <property type="term" value="F:DNA binding"/>
    <property type="evidence" value="ECO:0007669"/>
    <property type="project" value="UniProtKB-KW"/>
</dbReference>
<dbReference type="GO" id="GO:0003700">
    <property type="term" value="F:DNA-binding transcription factor activity"/>
    <property type="evidence" value="ECO:0007669"/>
    <property type="project" value="TreeGrafter"/>
</dbReference>
<dbReference type="Pfam" id="PF01381">
    <property type="entry name" value="HTH_3"/>
    <property type="match status" value="1"/>
</dbReference>
<dbReference type="PANTHER" id="PTHR46797:SF1">
    <property type="entry name" value="METHYLPHOSPHONATE SYNTHASE"/>
    <property type="match status" value="1"/>
</dbReference>
<dbReference type="STRING" id="1120996.SAMN02746066_02702"/>
<dbReference type="SUPFAM" id="SSF47413">
    <property type="entry name" value="lambda repressor-like DNA-binding domains"/>
    <property type="match status" value="1"/>
</dbReference>
<dbReference type="InterPro" id="IPR010982">
    <property type="entry name" value="Lambda_DNA-bd_dom_sf"/>
</dbReference>
<dbReference type="Proteomes" id="UP000184038">
    <property type="component" value="Unassembled WGS sequence"/>
</dbReference>
<proteinExistence type="predicted"/>
<evidence type="ECO:0000313" key="3">
    <source>
        <dbReference type="EMBL" id="SHM63578.1"/>
    </source>
</evidence>
<dbReference type="RefSeq" id="WP_073288549.1">
    <property type="nucleotide sequence ID" value="NZ_FRCP01000013.1"/>
</dbReference>